<keyword evidence="2" id="KW-1185">Reference proteome</keyword>
<dbReference type="Proteomes" id="UP000321181">
    <property type="component" value="Unassembled WGS sequence"/>
</dbReference>
<dbReference type="AlphaFoldDB" id="A0A512D8B9"/>
<dbReference type="InterPro" id="IPR032586">
    <property type="entry name" value="UxaE"/>
</dbReference>
<reference evidence="1 2" key="1">
    <citation type="submission" date="2019-07" db="EMBL/GenBank/DDBJ databases">
        <title>Whole genome shotgun sequence of Cellulomonas aerilata NBRC 106308.</title>
        <authorList>
            <person name="Hosoyama A."/>
            <person name="Uohara A."/>
            <person name="Ohji S."/>
            <person name="Ichikawa N."/>
        </authorList>
    </citation>
    <scope>NUCLEOTIDE SEQUENCE [LARGE SCALE GENOMIC DNA]</scope>
    <source>
        <strain evidence="1 2">NBRC 106308</strain>
    </source>
</reference>
<evidence type="ECO:0000313" key="2">
    <source>
        <dbReference type="Proteomes" id="UP000321181"/>
    </source>
</evidence>
<dbReference type="Pfam" id="PF16257">
    <property type="entry name" value="UxaE"/>
    <property type="match status" value="1"/>
</dbReference>
<name>A0A512D8B9_9CELL</name>
<accession>A0A512D8B9</accession>
<evidence type="ECO:0000313" key="1">
    <source>
        <dbReference type="EMBL" id="GEO32734.1"/>
    </source>
</evidence>
<dbReference type="OrthoDB" id="9797992at2"/>
<dbReference type="GO" id="GO:0016853">
    <property type="term" value="F:isomerase activity"/>
    <property type="evidence" value="ECO:0007669"/>
    <property type="project" value="InterPro"/>
</dbReference>
<dbReference type="RefSeq" id="WP_146899285.1">
    <property type="nucleotide sequence ID" value="NZ_BAAARM010000001.1"/>
</dbReference>
<gene>
    <name evidence="1" type="ORF">CAE01nite_04590</name>
</gene>
<dbReference type="EMBL" id="BJYY01000001">
    <property type="protein sequence ID" value="GEO32734.1"/>
    <property type="molecule type" value="Genomic_DNA"/>
</dbReference>
<comment type="caution">
    <text evidence="1">The sequence shown here is derived from an EMBL/GenBank/DDBJ whole genome shotgun (WGS) entry which is preliminary data.</text>
</comment>
<organism evidence="1 2">
    <name type="scientific">Cellulomonas aerilata</name>
    <dbReference type="NCBI Taxonomy" id="515326"/>
    <lineage>
        <taxon>Bacteria</taxon>
        <taxon>Bacillati</taxon>
        <taxon>Actinomycetota</taxon>
        <taxon>Actinomycetes</taxon>
        <taxon>Micrococcales</taxon>
        <taxon>Cellulomonadaceae</taxon>
        <taxon>Cellulomonas</taxon>
    </lineage>
</organism>
<evidence type="ECO:0008006" key="3">
    <source>
        <dbReference type="Google" id="ProtNLM"/>
    </source>
</evidence>
<proteinExistence type="predicted"/>
<protein>
    <recommendedName>
        <fullName evidence="3">Tagaturonate/fructuronate epimerase</fullName>
    </recommendedName>
</protein>
<sequence length="479" mass="51175">MTLRNEVYEADVVHTGPGRLLRVSAAEAAALGPFDGSSAEGGGGYVLEGPLTAANAAALRTAFPHLRPSLIGNQRTSVGTGDRLGLATPGHVRAFTESGAGVVPVFAQQSIREMDRLGRDAQSVMDAATFGCVEAGWEGAVGADCDHIKTTEGIDRGLAAGFTMFTLDPGDHVVDIRGGVSQAQVDALPWAELEDDLASLRARYVGTTLDLGDRQLTVGEDEIVAAAVKYSGCVVDARRLYRHVMDNARHDVEVEIAVDETDYVTSFVEHYYLAAELRRLGVEWVSFAPRYADGFEKGVEYLGDPEALRANLSGHRAVADVLGGYKISLHSGSDKFSVYPLAVEATGGRIHLKTSGTSYLCALEVVARSAPELLAEIWDVSRPSFVRARASYQVSADVEKTPVRLDGVDLTELVGTFDSRQILHVGYGDSLNAVGADGRPLRDRLLEVLVDHHDDYASVLGDHLGRHIAPFAAAAGHAR</sequence>